<keyword evidence="8" id="KW-0472">Membrane</keyword>
<dbReference type="Ensembl" id="ENSFALT00000029152.1">
    <property type="protein sequence ID" value="ENSFALP00000033826.1"/>
    <property type="gene ID" value="ENSFALG00000024433.1"/>
</dbReference>
<evidence type="ECO:0008006" key="17">
    <source>
        <dbReference type="Google" id="ProtNLM"/>
    </source>
</evidence>
<feature type="domain" description="EMI" evidence="14">
    <location>
        <begin position="1"/>
        <end position="88"/>
    </location>
</feature>
<dbReference type="PRINTS" id="PR00011">
    <property type="entry name" value="EGFLAMININ"/>
</dbReference>
<evidence type="ECO:0000259" key="14">
    <source>
        <dbReference type="PROSITE" id="PS51041"/>
    </source>
</evidence>
<keyword evidence="4" id="KW-0812">Transmembrane</keyword>
<dbReference type="InterPro" id="IPR011489">
    <property type="entry name" value="EMI_domain"/>
</dbReference>
<reference evidence="15" key="3">
    <citation type="submission" date="2025-09" db="UniProtKB">
        <authorList>
            <consortium name="Ensembl"/>
        </authorList>
    </citation>
    <scope>IDENTIFICATION</scope>
</reference>
<keyword evidence="2" id="KW-1003">Cell membrane</keyword>
<keyword evidence="9 12" id="KW-1015">Disulfide bond</keyword>
<dbReference type="PROSITE" id="PS50026">
    <property type="entry name" value="EGF_3"/>
    <property type="match status" value="3"/>
</dbReference>
<evidence type="ECO:0000256" key="3">
    <source>
        <dbReference type="ARBA" id="ARBA00022536"/>
    </source>
</evidence>
<feature type="disulfide bond" evidence="12">
    <location>
        <begin position="278"/>
        <end position="287"/>
    </location>
</feature>
<dbReference type="Pfam" id="PF00053">
    <property type="entry name" value="EGF_laminin"/>
    <property type="match status" value="1"/>
</dbReference>
<dbReference type="InterPro" id="IPR002049">
    <property type="entry name" value="LE_dom"/>
</dbReference>
<feature type="domain" description="EGF-like" evidence="13">
    <location>
        <begin position="215"/>
        <end position="245"/>
    </location>
</feature>
<evidence type="ECO:0000256" key="5">
    <source>
        <dbReference type="ARBA" id="ARBA00022729"/>
    </source>
</evidence>
<dbReference type="InterPro" id="IPR013032">
    <property type="entry name" value="EGF-like_CS"/>
</dbReference>
<dbReference type="FunFam" id="2.10.25.10:FF:000114">
    <property type="entry name" value="Multiple epidermal growth factor-like domains protein 11"/>
    <property type="match status" value="1"/>
</dbReference>
<feature type="disulfide bond" evidence="12">
    <location>
        <begin position="417"/>
        <end position="426"/>
    </location>
</feature>
<dbReference type="Pfam" id="PF12661">
    <property type="entry name" value="hEGF"/>
    <property type="match status" value="3"/>
</dbReference>
<dbReference type="PROSITE" id="PS00022">
    <property type="entry name" value="EGF_1"/>
    <property type="match status" value="5"/>
</dbReference>
<evidence type="ECO:0000256" key="12">
    <source>
        <dbReference type="PROSITE-ProRule" id="PRU00076"/>
    </source>
</evidence>
<dbReference type="PROSITE" id="PS51041">
    <property type="entry name" value="EMI"/>
    <property type="match status" value="1"/>
</dbReference>
<proteinExistence type="inferred from homology"/>
<dbReference type="SMART" id="SM00180">
    <property type="entry name" value="EGF_Lam"/>
    <property type="match status" value="4"/>
</dbReference>
<dbReference type="PANTHER" id="PTHR24052:SF12">
    <property type="entry name" value="PLATELET ENDOTHELIAL AGGREGATION RECEPTOR 1"/>
    <property type="match status" value="1"/>
</dbReference>
<dbReference type="InterPro" id="IPR000742">
    <property type="entry name" value="EGF"/>
</dbReference>
<comment type="similarity">
    <text evidence="11">Belongs to the MEGF family.</text>
</comment>
<evidence type="ECO:0000256" key="6">
    <source>
        <dbReference type="ARBA" id="ARBA00022737"/>
    </source>
</evidence>
<keyword evidence="7" id="KW-1133">Transmembrane helix</keyword>
<feature type="disulfide bond" evidence="12">
    <location>
        <begin position="235"/>
        <end position="244"/>
    </location>
</feature>
<dbReference type="FunFam" id="2.170.300.10:FF:000041">
    <property type="entry name" value="Tyrosine protein kinase receptor tie-1, putative"/>
    <property type="match status" value="1"/>
</dbReference>
<evidence type="ECO:0000256" key="9">
    <source>
        <dbReference type="ARBA" id="ARBA00023157"/>
    </source>
</evidence>
<reference evidence="15" key="2">
    <citation type="submission" date="2025-08" db="UniProtKB">
        <authorList>
            <consortium name="Ensembl"/>
        </authorList>
    </citation>
    <scope>IDENTIFICATION</scope>
</reference>
<dbReference type="GO" id="GO:0005886">
    <property type="term" value="C:plasma membrane"/>
    <property type="evidence" value="ECO:0007669"/>
    <property type="project" value="UniProtKB-SubCell"/>
</dbReference>
<dbReference type="Gene3D" id="2.10.25.10">
    <property type="entry name" value="Laminin"/>
    <property type="match status" value="1"/>
</dbReference>
<reference evidence="15 16" key="1">
    <citation type="journal article" date="2012" name="Nature">
        <title>The genomic landscape of species divergence in Ficedula flycatchers.</title>
        <authorList>
            <person name="Ellegren H."/>
            <person name="Smeds L."/>
            <person name="Burri R."/>
            <person name="Olason P.I."/>
            <person name="Backstrom N."/>
            <person name="Kawakami T."/>
            <person name="Kunstner A."/>
            <person name="Makinen H."/>
            <person name="Nadachowska-Brzyska K."/>
            <person name="Qvarnstrom A."/>
            <person name="Uebbing S."/>
            <person name="Wolf J.B."/>
        </authorList>
    </citation>
    <scope>NUCLEOTIDE SEQUENCE [LARGE SCALE GENOMIC DNA]</scope>
</reference>
<evidence type="ECO:0000256" key="11">
    <source>
        <dbReference type="ARBA" id="ARBA00038377"/>
    </source>
</evidence>
<sequence length="442" mass="46627">VVSSSEPCPGGLGLPLPCPRVSPSPCEDRRRAVPVQGVPEAEGQDGHCPPWRRRVVYRTEYRQAVRTDYRRRYQCCQGYYESRDSCVPHCSQECVHGRCVAPELCQCEPGWRGPSCSSECDERSWGPDCGQRCQCHHGAPCDPLTGLCSCPPGFTDPLCRQPCPPGTYGQGCHLSCPCHHQAPCNASTGCVCLPGWAGLYCNESCPPGYFGPGCLQSCLCLHGGVCDGTTGHCHCPPGWHGPDCSKPCPAGSWGPSCNRSCDCAHGAPCDPQSGTCHCPPGWQGPRCLQPCLVSPAGCAGAAGTGAWCHHPALTVPTLQNGTFGAGCGERCACAHADGCDPVTGECHCLPGWTGKGDTRPWGGPHCAPQPWLSSLTVPAGPQCEQGCPHGSWGRGCLMSCSCRNGASCSPQDGSCTCTPGFRGPTCQRREWPPPPKISRPDP</sequence>
<keyword evidence="3 12" id="KW-0245">EGF-like domain</keyword>
<evidence type="ECO:0000256" key="2">
    <source>
        <dbReference type="ARBA" id="ARBA00022475"/>
    </source>
</evidence>
<dbReference type="PROSITE" id="PS01186">
    <property type="entry name" value="EGF_2"/>
    <property type="match status" value="1"/>
</dbReference>
<evidence type="ECO:0000259" key="13">
    <source>
        <dbReference type="PROSITE" id="PS50026"/>
    </source>
</evidence>
<name>A0A803WFS0_FICAL</name>
<dbReference type="AlphaFoldDB" id="A0A803WFS0"/>
<feature type="domain" description="EGF-like" evidence="13">
    <location>
        <begin position="253"/>
        <end position="288"/>
    </location>
</feature>
<keyword evidence="16" id="KW-1185">Reference proteome</keyword>
<keyword evidence="5" id="KW-0732">Signal</keyword>
<dbReference type="Pfam" id="PF23301">
    <property type="entry name" value="EGF_PEAR1L"/>
    <property type="match status" value="1"/>
</dbReference>
<dbReference type="SMART" id="SM00181">
    <property type="entry name" value="EGF"/>
    <property type="match status" value="7"/>
</dbReference>
<dbReference type="Gene3D" id="2.170.300.10">
    <property type="entry name" value="Tie2 ligand-binding domain superfamily"/>
    <property type="match status" value="3"/>
</dbReference>
<dbReference type="PANTHER" id="PTHR24052">
    <property type="entry name" value="DELTA-RELATED"/>
    <property type="match status" value="1"/>
</dbReference>
<evidence type="ECO:0000256" key="4">
    <source>
        <dbReference type="ARBA" id="ARBA00022692"/>
    </source>
</evidence>
<keyword evidence="6" id="KW-0677">Repeat</keyword>
<dbReference type="InterPro" id="IPR057138">
    <property type="entry name" value="EGF_PEAR1L-like"/>
</dbReference>
<evidence type="ECO:0000313" key="15">
    <source>
        <dbReference type="Ensembl" id="ENSFALP00000033826.1"/>
    </source>
</evidence>
<dbReference type="InterPro" id="IPR052485">
    <property type="entry name" value="MEGF_diff_regulators"/>
</dbReference>
<comment type="subcellular location">
    <subcellularLocation>
        <location evidence="1">Cell membrane</location>
        <topology evidence="1">Single-pass membrane protein</topology>
    </subcellularLocation>
</comment>
<protein>
    <recommendedName>
        <fullName evidence="17">Platelet endothelial aggregation receptor 1</fullName>
    </recommendedName>
</protein>
<evidence type="ECO:0000256" key="7">
    <source>
        <dbReference type="ARBA" id="ARBA00022989"/>
    </source>
</evidence>
<keyword evidence="10" id="KW-0325">Glycoprotein</keyword>
<evidence type="ECO:0000256" key="1">
    <source>
        <dbReference type="ARBA" id="ARBA00004162"/>
    </source>
</evidence>
<dbReference type="GeneTree" id="ENSGT00940000155333"/>
<organism evidence="15 16">
    <name type="scientific">Ficedula albicollis</name>
    <name type="common">Collared flycatcher</name>
    <name type="synonym">Muscicapa albicollis</name>
    <dbReference type="NCBI Taxonomy" id="59894"/>
    <lineage>
        <taxon>Eukaryota</taxon>
        <taxon>Metazoa</taxon>
        <taxon>Chordata</taxon>
        <taxon>Craniata</taxon>
        <taxon>Vertebrata</taxon>
        <taxon>Euteleostomi</taxon>
        <taxon>Archelosauria</taxon>
        <taxon>Archosauria</taxon>
        <taxon>Dinosauria</taxon>
        <taxon>Saurischia</taxon>
        <taxon>Theropoda</taxon>
        <taxon>Coelurosauria</taxon>
        <taxon>Aves</taxon>
        <taxon>Neognathae</taxon>
        <taxon>Neoaves</taxon>
        <taxon>Telluraves</taxon>
        <taxon>Australaves</taxon>
        <taxon>Passeriformes</taxon>
        <taxon>Muscicapidae</taxon>
        <taxon>Ficedula</taxon>
    </lineage>
</organism>
<evidence type="ECO:0000313" key="16">
    <source>
        <dbReference type="Proteomes" id="UP000016665"/>
    </source>
</evidence>
<dbReference type="Proteomes" id="UP000016665">
    <property type="component" value="Chromosome 25"/>
</dbReference>
<feature type="domain" description="EGF-like" evidence="13">
    <location>
        <begin position="397"/>
        <end position="427"/>
    </location>
</feature>
<comment type="caution">
    <text evidence="12">Lacks conserved residue(s) required for the propagation of feature annotation.</text>
</comment>
<evidence type="ECO:0000256" key="10">
    <source>
        <dbReference type="ARBA" id="ARBA00023180"/>
    </source>
</evidence>
<accession>A0A803WFS0</accession>
<evidence type="ECO:0000256" key="8">
    <source>
        <dbReference type="ARBA" id="ARBA00023136"/>
    </source>
</evidence>